<dbReference type="InterPro" id="IPR003779">
    <property type="entry name" value="CMD-like"/>
</dbReference>
<dbReference type="Pfam" id="PF02627">
    <property type="entry name" value="CMD"/>
    <property type="match status" value="1"/>
</dbReference>
<organism evidence="2 3">
    <name type="scientific">Novosphingobium arvoryzae</name>
    <dbReference type="NCBI Taxonomy" id="1256514"/>
    <lineage>
        <taxon>Bacteria</taxon>
        <taxon>Pseudomonadati</taxon>
        <taxon>Pseudomonadota</taxon>
        <taxon>Alphaproteobacteria</taxon>
        <taxon>Sphingomonadales</taxon>
        <taxon>Sphingomonadaceae</taxon>
        <taxon>Novosphingobium</taxon>
    </lineage>
</organism>
<name>A0A918VD72_9SPHN</name>
<dbReference type="PANTHER" id="PTHR34846:SF5">
    <property type="entry name" value="CARBOXYMUCONOLACTONE DECARBOXYLASE-LIKE DOMAIN-CONTAINING PROTEIN"/>
    <property type="match status" value="1"/>
</dbReference>
<dbReference type="Gene3D" id="1.20.1290.10">
    <property type="entry name" value="AhpD-like"/>
    <property type="match status" value="1"/>
</dbReference>
<evidence type="ECO:0000313" key="3">
    <source>
        <dbReference type="Proteomes" id="UP000634139"/>
    </source>
</evidence>
<gene>
    <name evidence="2" type="ORF">GCM10011617_05030</name>
</gene>
<sequence>MRLSAPRIAPLTDAELTPEARAALDAVPEFARAFNIFRTQAHKPAALTAFLAWGNYILSATNALPARERELAILRTGYLCKAGYEWAQHCLIGQQAGLTGTEIATIKVGAAAPGWSPLDAAILRACDELVLDHFITDPTWAALAELGDEGRMDLVYTVGQYTQVSMLLNSAGVQLDAILTPDPDLDHL</sequence>
<dbReference type="EMBL" id="BMZD01000001">
    <property type="protein sequence ID" value="GGZ88978.1"/>
    <property type="molecule type" value="Genomic_DNA"/>
</dbReference>
<protein>
    <recommendedName>
        <fullName evidence="1">Carboxymuconolactone decarboxylase-like domain-containing protein</fullName>
    </recommendedName>
</protein>
<evidence type="ECO:0000313" key="2">
    <source>
        <dbReference type="EMBL" id="GGZ88978.1"/>
    </source>
</evidence>
<dbReference type="AlphaFoldDB" id="A0A918VD72"/>
<dbReference type="Proteomes" id="UP000634139">
    <property type="component" value="Unassembled WGS sequence"/>
</dbReference>
<proteinExistence type="predicted"/>
<dbReference type="PANTHER" id="PTHR34846">
    <property type="entry name" value="4-CARBOXYMUCONOLACTONE DECARBOXYLASE FAMILY PROTEIN (AFU_ORTHOLOGUE AFUA_6G11590)"/>
    <property type="match status" value="1"/>
</dbReference>
<dbReference type="SUPFAM" id="SSF69118">
    <property type="entry name" value="AhpD-like"/>
    <property type="match status" value="1"/>
</dbReference>
<keyword evidence="3" id="KW-1185">Reference proteome</keyword>
<reference evidence="2" key="2">
    <citation type="submission" date="2020-09" db="EMBL/GenBank/DDBJ databases">
        <authorList>
            <person name="Sun Q."/>
            <person name="Kim S."/>
        </authorList>
    </citation>
    <scope>NUCLEOTIDE SEQUENCE</scope>
    <source>
        <strain evidence="2">KCTC 32422</strain>
    </source>
</reference>
<accession>A0A918VD72</accession>
<dbReference type="GO" id="GO:0051920">
    <property type="term" value="F:peroxiredoxin activity"/>
    <property type="evidence" value="ECO:0007669"/>
    <property type="project" value="InterPro"/>
</dbReference>
<dbReference type="InterPro" id="IPR029032">
    <property type="entry name" value="AhpD-like"/>
</dbReference>
<reference evidence="2" key="1">
    <citation type="journal article" date="2014" name="Int. J. Syst. Evol. Microbiol.">
        <title>Complete genome sequence of Corynebacterium casei LMG S-19264T (=DSM 44701T), isolated from a smear-ripened cheese.</title>
        <authorList>
            <consortium name="US DOE Joint Genome Institute (JGI-PGF)"/>
            <person name="Walter F."/>
            <person name="Albersmeier A."/>
            <person name="Kalinowski J."/>
            <person name="Ruckert C."/>
        </authorList>
    </citation>
    <scope>NUCLEOTIDE SEQUENCE</scope>
    <source>
        <strain evidence="2">KCTC 32422</strain>
    </source>
</reference>
<feature type="domain" description="Carboxymuconolactone decarboxylase-like" evidence="1">
    <location>
        <begin position="44"/>
        <end position="121"/>
    </location>
</feature>
<dbReference type="RefSeq" id="WP_189538813.1">
    <property type="nucleotide sequence ID" value="NZ_BMZD01000001.1"/>
</dbReference>
<comment type="caution">
    <text evidence="2">The sequence shown here is derived from an EMBL/GenBank/DDBJ whole genome shotgun (WGS) entry which is preliminary data.</text>
</comment>
<evidence type="ECO:0000259" key="1">
    <source>
        <dbReference type="Pfam" id="PF02627"/>
    </source>
</evidence>